<dbReference type="OrthoDB" id="5959877at2759"/>
<reference evidence="2" key="1">
    <citation type="submission" date="2025-08" db="UniProtKB">
        <authorList>
            <consortium name="RefSeq"/>
        </authorList>
    </citation>
    <scope>IDENTIFICATION</scope>
    <source>
        <tissue evidence="2">Whole sample</tissue>
    </source>
</reference>
<protein>
    <submittedName>
        <fullName evidence="2">Uncharacterized protein LOC111136546 isoform X1</fullName>
    </submittedName>
</protein>
<dbReference type="GeneID" id="111136546"/>
<name>A0A8B8ETY3_CRAVI</name>
<dbReference type="PANTHER" id="PTHR33361">
    <property type="entry name" value="GLR0591 PROTEIN"/>
    <property type="match status" value="1"/>
</dbReference>
<dbReference type="Pfam" id="PF05960">
    <property type="entry name" value="DUF885"/>
    <property type="match status" value="1"/>
</dbReference>
<accession>A0A8B8ETY3</accession>
<sequence>MPGLDRVHVQVNVVEMAWRCTCQIILMLILLQKGVSLSSTLNDLQQQYGEWRLKRSPEYSTSIGFYKYNDKVETFAYKGFNEEYTKVLNILNHLRTTDYNQLSQREKTDYDIFNDTLSSIVNGYSWRDYNALNPINFLEGPQIDPSYLQSITPFDTVGDFENYLKRLELFPQQIEEMIERMNRSILSGHTYHNASVSRIPKQIDDVLKEASSTNFPMYKPFKEKLTNMSDIDSTTKNRLRENAQAAVSNIINKFRDLKVYFEKTYFQHLRPTFGVNGWDNGSDFYKACLRWHLSLDISPEDVHHKGLQEVERISSEMKTVMTKLKHQGSVKEFFAKVRNDPKNYLQTGEEIVQWYKNRIKNKIEPELPKFFKDLPNLPVDVQPNPIDGIGGQYLAGPPDGSRPGIFQVNVFHPNKSVKMNFMALLLHETIPGHHLQGSIQLTQSGPMYRRYSLDDKYFQPPFLPPFYTAYLEGWALYAEYLGEEMNLYEDDYEQMGRYGSEIFRACRLVVDTGLHHFNWTRRRAIDFMLNYTAYSEREITTEVDRYLTWPGQACAYKIGELKIKELRAKAQNELGSKFDIRDFHSIVLKDGALPLNILEKNVNQWISETKRSSTVTVKPCTSVGSMNNAGFRLLCIISIGLYLMKY</sequence>
<keyword evidence="1" id="KW-1185">Reference proteome</keyword>
<dbReference type="RefSeq" id="XP_022343173.1">
    <property type="nucleotide sequence ID" value="XM_022487465.1"/>
</dbReference>
<dbReference type="AlphaFoldDB" id="A0A8B8ETY3"/>
<gene>
    <name evidence="2" type="primary">LOC111136546</name>
</gene>
<dbReference type="KEGG" id="cvn:111136546"/>
<evidence type="ECO:0000313" key="1">
    <source>
        <dbReference type="Proteomes" id="UP000694844"/>
    </source>
</evidence>
<evidence type="ECO:0000313" key="2">
    <source>
        <dbReference type="RefSeq" id="XP_022343173.1"/>
    </source>
</evidence>
<proteinExistence type="predicted"/>
<dbReference type="Proteomes" id="UP000694844">
    <property type="component" value="Chromosome 5"/>
</dbReference>
<organism evidence="1 2">
    <name type="scientific">Crassostrea virginica</name>
    <name type="common">Eastern oyster</name>
    <dbReference type="NCBI Taxonomy" id="6565"/>
    <lineage>
        <taxon>Eukaryota</taxon>
        <taxon>Metazoa</taxon>
        <taxon>Spiralia</taxon>
        <taxon>Lophotrochozoa</taxon>
        <taxon>Mollusca</taxon>
        <taxon>Bivalvia</taxon>
        <taxon>Autobranchia</taxon>
        <taxon>Pteriomorphia</taxon>
        <taxon>Ostreida</taxon>
        <taxon>Ostreoidea</taxon>
        <taxon>Ostreidae</taxon>
        <taxon>Crassostrea</taxon>
    </lineage>
</organism>
<dbReference type="InterPro" id="IPR010281">
    <property type="entry name" value="DUF885"/>
</dbReference>
<dbReference type="PANTHER" id="PTHR33361:SF2">
    <property type="entry name" value="DUF885 DOMAIN-CONTAINING PROTEIN"/>
    <property type="match status" value="1"/>
</dbReference>